<proteinExistence type="predicted"/>
<reference evidence="1 2" key="1">
    <citation type="journal article" date="2018" name="Nat. Biotechnol.">
        <title>A standardized bacterial taxonomy based on genome phylogeny substantially revises the tree of life.</title>
        <authorList>
            <person name="Parks D.H."/>
            <person name="Chuvochina M."/>
            <person name="Waite D.W."/>
            <person name="Rinke C."/>
            <person name="Skarshewski A."/>
            <person name="Chaumeil P.A."/>
            <person name="Hugenholtz P."/>
        </authorList>
    </citation>
    <scope>NUCLEOTIDE SEQUENCE [LARGE SCALE GENOMIC DNA]</scope>
    <source>
        <strain evidence="1">UBA8557</strain>
    </source>
</reference>
<dbReference type="Proteomes" id="UP000259173">
    <property type="component" value="Unassembled WGS sequence"/>
</dbReference>
<sequence>QNFHYQSGGWFTEDSADLYDTQVEALFTGTADAMRRAALAEISRELRGRDQRGV</sequence>
<feature type="non-terminal residue" evidence="1">
    <location>
        <position position="1"/>
    </location>
</feature>
<keyword evidence="1" id="KW-0489">Methyltransferase</keyword>
<comment type="caution">
    <text evidence="1">The sequence shown here is derived from an EMBL/GenBank/DDBJ whole genome shotgun (WGS) entry which is preliminary data.</text>
</comment>
<keyword evidence="1" id="KW-0808">Transferase</keyword>
<organism evidence="1 2">
    <name type="scientific">Hyphomonas atlantica</name>
    <dbReference type="NCBI Taxonomy" id="1280948"/>
    <lineage>
        <taxon>Bacteria</taxon>
        <taxon>Pseudomonadati</taxon>
        <taxon>Pseudomonadota</taxon>
        <taxon>Alphaproteobacteria</taxon>
        <taxon>Hyphomonadales</taxon>
        <taxon>Hyphomonadaceae</taxon>
        <taxon>Hyphomonas</taxon>
    </lineage>
</organism>
<feature type="non-terminal residue" evidence="1">
    <location>
        <position position="54"/>
    </location>
</feature>
<dbReference type="AlphaFoldDB" id="A0A3B9KX93"/>
<evidence type="ECO:0000313" key="1">
    <source>
        <dbReference type="EMBL" id="HAE93237.1"/>
    </source>
</evidence>
<gene>
    <name evidence="1" type="ORF">DCG65_01665</name>
</gene>
<accession>A0A3B9KX93</accession>
<protein>
    <submittedName>
        <fullName evidence="1">Class I SAM-dependent methyltransferase</fullName>
    </submittedName>
</protein>
<dbReference type="EMBL" id="DMBR01000047">
    <property type="protein sequence ID" value="HAE93237.1"/>
    <property type="molecule type" value="Genomic_DNA"/>
</dbReference>
<evidence type="ECO:0000313" key="2">
    <source>
        <dbReference type="Proteomes" id="UP000259173"/>
    </source>
</evidence>
<dbReference type="GO" id="GO:0008168">
    <property type="term" value="F:methyltransferase activity"/>
    <property type="evidence" value="ECO:0007669"/>
    <property type="project" value="UniProtKB-KW"/>
</dbReference>
<dbReference type="GO" id="GO:0032259">
    <property type="term" value="P:methylation"/>
    <property type="evidence" value="ECO:0007669"/>
    <property type="project" value="UniProtKB-KW"/>
</dbReference>
<name>A0A3B9KX93_9PROT</name>